<dbReference type="KEGG" id="foc:113204485"/>
<gene>
    <name evidence="15" type="primary">LOC113204485</name>
</gene>
<accession>A0A6J1S9R1</accession>
<dbReference type="RefSeq" id="XP_026275446.2">
    <property type="nucleotide sequence ID" value="XM_026419661.2"/>
</dbReference>
<dbReference type="InterPro" id="IPR055260">
    <property type="entry name" value="Ndc80_CH"/>
</dbReference>
<comment type="subunit">
    <text evidence="10">Component of the NDC80 complex.</text>
</comment>
<proteinExistence type="inferred from homology"/>
<dbReference type="Gene3D" id="1.10.418.30">
    <property type="entry name" value="Ncd80 complex, Ncd80 subunit"/>
    <property type="match status" value="1"/>
</dbReference>
<dbReference type="GeneID" id="113204485"/>
<protein>
    <recommendedName>
        <fullName evidence="10">Kinetochore protein NDC80</fullName>
    </recommendedName>
</protein>
<feature type="coiled-coil region" evidence="11">
    <location>
        <begin position="370"/>
        <end position="411"/>
    </location>
</feature>
<comment type="subcellular location">
    <subcellularLocation>
        <location evidence="10">Chromosome</location>
        <location evidence="10">Centromere</location>
        <location evidence="10">Kinetochore</location>
    </subcellularLocation>
    <subcellularLocation>
        <location evidence="10">Nucleus</location>
    </subcellularLocation>
</comment>
<evidence type="ECO:0000313" key="15">
    <source>
        <dbReference type="RefSeq" id="XP_026275446.2"/>
    </source>
</evidence>
<evidence type="ECO:0000256" key="9">
    <source>
        <dbReference type="ARBA" id="ARBA00023328"/>
    </source>
</evidence>
<reference evidence="15" key="1">
    <citation type="submission" date="2025-08" db="UniProtKB">
        <authorList>
            <consortium name="RefSeq"/>
        </authorList>
    </citation>
    <scope>IDENTIFICATION</scope>
    <source>
        <tissue evidence="15">Whole organism</tissue>
    </source>
</reference>
<keyword evidence="14" id="KW-1185">Reference proteome</keyword>
<keyword evidence="9 10" id="KW-0137">Centromere</keyword>
<dbReference type="Pfam" id="PF03801">
    <property type="entry name" value="Ndc80_HEC"/>
    <property type="match status" value="1"/>
</dbReference>
<evidence type="ECO:0000256" key="2">
    <source>
        <dbReference type="ARBA" id="ARBA00022454"/>
    </source>
</evidence>
<evidence type="ECO:0000313" key="14">
    <source>
        <dbReference type="Proteomes" id="UP000504606"/>
    </source>
</evidence>
<keyword evidence="8 10" id="KW-0131">Cell cycle</keyword>
<comment type="function">
    <text evidence="10">Acts as a component of the essential kinetochore-associated NDC80 complex, which is required for chromosome segregation and spindle checkpoint activity.</text>
</comment>
<feature type="region of interest" description="Disordered" evidence="12">
    <location>
        <begin position="101"/>
        <end position="125"/>
    </location>
</feature>
<evidence type="ECO:0000256" key="5">
    <source>
        <dbReference type="ARBA" id="ARBA00022838"/>
    </source>
</evidence>
<feature type="domain" description="Kinetochore protein Ndc80 CH" evidence="13">
    <location>
        <begin position="113"/>
        <end position="247"/>
    </location>
</feature>
<dbReference type="GO" id="GO:0051301">
    <property type="term" value="P:cell division"/>
    <property type="evidence" value="ECO:0007669"/>
    <property type="project" value="UniProtKB-UniRule"/>
</dbReference>
<evidence type="ECO:0000256" key="11">
    <source>
        <dbReference type="SAM" id="Coils"/>
    </source>
</evidence>
<comment type="similarity">
    <text evidence="1 10">Belongs to the NDC80/HEC1 family.</text>
</comment>
<dbReference type="OrthoDB" id="7459479at2759"/>
<evidence type="ECO:0000256" key="3">
    <source>
        <dbReference type="ARBA" id="ARBA00022618"/>
    </source>
</evidence>
<evidence type="ECO:0000256" key="10">
    <source>
        <dbReference type="RuleBase" id="RU368072"/>
    </source>
</evidence>
<evidence type="ECO:0000259" key="13">
    <source>
        <dbReference type="Pfam" id="PF03801"/>
    </source>
</evidence>
<name>A0A6J1S9R1_FRAOC</name>
<evidence type="ECO:0000256" key="4">
    <source>
        <dbReference type="ARBA" id="ARBA00022776"/>
    </source>
</evidence>
<dbReference type="InterPro" id="IPR038273">
    <property type="entry name" value="Ndc80_sf"/>
</dbReference>
<organism evidence="14 15">
    <name type="scientific">Frankliniella occidentalis</name>
    <name type="common">Western flower thrips</name>
    <name type="synonym">Euthrips occidentalis</name>
    <dbReference type="NCBI Taxonomy" id="133901"/>
    <lineage>
        <taxon>Eukaryota</taxon>
        <taxon>Metazoa</taxon>
        <taxon>Ecdysozoa</taxon>
        <taxon>Arthropoda</taxon>
        <taxon>Hexapoda</taxon>
        <taxon>Insecta</taxon>
        <taxon>Pterygota</taxon>
        <taxon>Neoptera</taxon>
        <taxon>Paraneoptera</taxon>
        <taxon>Thysanoptera</taxon>
        <taxon>Terebrantia</taxon>
        <taxon>Thripoidea</taxon>
        <taxon>Thripidae</taxon>
        <taxon>Frankliniella</taxon>
    </lineage>
</organism>
<evidence type="ECO:0000256" key="6">
    <source>
        <dbReference type="ARBA" id="ARBA00023054"/>
    </source>
</evidence>
<dbReference type="PANTHER" id="PTHR10643">
    <property type="entry name" value="KINETOCHORE PROTEIN NDC80"/>
    <property type="match status" value="1"/>
</dbReference>
<dbReference type="AlphaFoldDB" id="A0A6J1S9R1"/>
<dbReference type="GO" id="GO:0051315">
    <property type="term" value="P:attachment of mitotic spindle microtubules to kinetochore"/>
    <property type="evidence" value="ECO:0007669"/>
    <property type="project" value="UniProtKB-UniRule"/>
</dbReference>
<dbReference type="InterPro" id="IPR005550">
    <property type="entry name" value="Kinetochore_Ndc80"/>
</dbReference>
<keyword evidence="3 10" id="KW-0132">Cell division</keyword>
<evidence type="ECO:0000256" key="7">
    <source>
        <dbReference type="ARBA" id="ARBA00023242"/>
    </source>
</evidence>
<keyword evidence="7 10" id="KW-0539">Nucleus</keyword>
<dbReference type="GO" id="GO:0031262">
    <property type="term" value="C:Ndc80 complex"/>
    <property type="evidence" value="ECO:0007669"/>
    <property type="project" value="UniProtKB-UniRule"/>
</dbReference>
<keyword evidence="5 10" id="KW-0995">Kinetochore</keyword>
<keyword evidence="2 10" id="KW-0158">Chromosome</keyword>
<sequence>MRKSSLGARRVSQNLRLEHDDQRASISSSRRPLDVRRASGIPQPGKNRRSSSENRDGRMSAIQPALKRFNSQHNLLATPANVSTTPLRGLHFGSAQSQKFTLSPFSDGGRSSRKSAYSGVGAGKQNRIAKDTRPLTDKIFLQQEIHKITSFLHSQPDALSVASKGINLRQLTMKLFVDLVNFLMGFLDDNVNVNMANYVNEIPLIMKKWGYAGNLNSSWLKTVNTPHALPHVVGLLSWLVTCASYAEGTDFEAFVENSLQNYDDVIDDAEADGFLYGNALVYMPHLMKQYRLWNSREEAAEKNEEIRFIAELCKRNGVGDDELNECAEAIRDYEVQLSDPKEQAEIAALMEEEKKNIEFVKDYNNCLEYKSKMEEFLNSAETKLEEEKQKLLKEEDVLLSLQNKIMELKELISNQIMTVEERDELQKFCSELGSSIRENEEYIALVSNQTFNDDLEIVKRQKNIKKKTQTYNKIIIMESCWLPELKSLMDEINFFHPGAKEEVAEIESQALKLKGDIQNKYEKINADMKERKSELLQLEERKSLVLQDEEQHLEKVKQYEASIEAFKIQSHEEIVEMKRTLNSLKASNEARISCNSLQMAKDQLQKLVEKREYGKAHIEKLKQKAESFFLKTTSCSRGFISTVLKAKTEYNRKIQDLLKNTEDILEKTRSDFP</sequence>
<evidence type="ECO:0000256" key="12">
    <source>
        <dbReference type="SAM" id="MobiDB-lite"/>
    </source>
</evidence>
<keyword evidence="6 11" id="KW-0175">Coiled coil</keyword>
<keyword evidence="4 10" id="KW-0498">Mitosis</keyword>
<dbReference type="Proteomes" id="UP000504606">
    <property type="component" value="Unplaced"/>
</dbReference>
<evidence type="ECO:0000256" key="8">
    <source>
        <dbReference type="ARBA" id="ARBA00023306"/>
    </source>
</evidence>
<feature type="region of interest" description="Disordered" evidence="12">
    <location>
        <begin position="1"/>
        <end position="58"/>
    </location>
</feature>
<evidence type="ECO:0000256" key="1">
    <source>
        <dbReference type="ARBA" id="ARBA00007050"/>
    </source>
</evidence>
<dbReference type="PANTHER" id="PTHR10643:SF2">
    <property type="entry name" value="KINETOCHORE PROTEIN NDC80 HOMOLOG"/>
    <property type="match status" value="1"/>
</dbReference>
<dbReference type="GO" id="GO:0005634">
    <property type="term" value="C:nucleus"/>
    <property type="evidence" value="ECO:0007669"/>
    <property type="project" value="UniProtKB-SubCell"/>
</dbReference>